<feature type="non-terminal residue" evidence="2">
    <location>
        <position position="1"/>
    </location>
</feature>
<feature type="non-terminal residue" evidence="2">
    <location>
        <position position="287"/>
    </location>
</feature>
<evidence type="ECO:0000313" key="2">
    <source>
        <dbReference type="EMBL" id="KAK6924526.1"/>
    </source>
</evidence>
<dbReference type="AlphaFoldDB" id="A0AAN8Z4J9"/>
<organism evidence="2 3">
    <name type="scientific">Dillenia turbinata</name>
    <dbReference type="NCBI Taxonomy" id="194707"/>
    <lineage>
        <taxon>Eukaryota</taxon>
        <taxon>Viridiplantae</taxon>
        <taxon>Streptophyta</taxon>
        <taxon>Embryophyta</taxon>
        <taxon>Tracheophyta</taxon>
        <taxon>Spermatophyta</taxon>
        <taxon>Magnoliopsida</taxon>
        <taxon>eudicotyledons</taxon>
        <taxon>Gunneridae</taxon>
        <taxon>Pentapetalae</taxon>
        <taxon>Dilleniales</taxon>
        <taxon>Dilleniaceae</taxon>
        <taxon>Dillenia</taxon>
    </lineage>
</organism>
<gene>
    <name evidence="2" type="ORF">RJ641_010726</name>
</gene>
<protein>
    <submittedName>
        <fullName evidence="2">Uncharacterized protein</fullName>
    </submittedName>
</protein>
<reference evidence="2 3" key="1">
    <citation type="submission" date="2023-12" db="EMBL/GenBank/DDBJ databases">
        <title>A high-quality genome assembly for Dillenia turbinata (Dilleniales).</title>
        <authorList>
            <person name="Chanderbali A."/>
        </authorList>
    </citation>
    <scope>NUCLEOTIDE SEQUENCE [LARGE SCALE GENOMIC DNA]</scope>
    <source>
        <strain evidence="2">LSX21</strain>
        <tissue evidence="2">Leaf</tissue>
    </source>
</reference>
<feature type="region of interest" description="Disordered" evidence="1">
    <location>
        <begin position="15"/>
        <end position="42"/>
    </location>
</feature>
<evidence type="ECO:0000313" key="3">
    <source>
        <dbReference type="Proteomes" id="UP001370490"/>
    </source>
</evidence>
<evidence type="ECO:0000256" key="1">
    <source>
        <dbReference type="SAM" id="MobiDB-lite"/>
    </source>
</evidence>
<dbReference type="Proteomes" id="UP001370490">
    <property type="component" value="Unassembled WGS sequence"/>
</dbReference>
<accession>A0AAN8Z4J9</accession>
<feature type="compositionally biased region" description="Basic residues" evidence="1">
    <location>
        <begin position="33"/>
        <end position="42"/>
    </location>
</feature>
<name>A0AAN8Z4J9_9MAGN</name>
<comment type="caution">
    <text evidence="2">The sequence shown here is derived from an EMBL/GenBank/DDBJ whole genome shotgun (WGS) entry which is preliminary data.</text>
</comment>
<dbReference type="EMBL" id="JBAMMX010000017">
    <property type="protein sequence ID" value="KAK6924526.1"/>
    <property type="molecule type" value="Genomic_DNA"/>
</dbReference>
<keyword evidence="3" id="KW-1185">Reference proteome</keyword>
<proteinExistence type="predicted"/>
<sequence>VAKAQSLNGPSKLGCINNGNGLHSPKINNERHGIRRRGRGTRRRRGRIGIVWCCEEPTMTTISHHSFENSFTIQIMENMKEEYCLFVWPCNVVLAEYVWQQRSCFSGANVVEMKFHLIWLVKFRILRTSLPGLVAAKVGADVTLTDDSGRLEAELTWDCSSRYLDCRCLLGVWDAPIFTLHPKIFLGADVLHHLIEFLMVKWGLKCMKLLDGFSFMPSSKASRLTGNSQLAEIVLLDKAADHMNSGKIPKYDHLKEPLGHSLTSLFVRSSVEAEIGHFYDRSIDTNR</sequence>